<comment type="caution">
    <text evidence="1">The sequence shown here is derived from an EMBL/GenBank/DDBJ whole genome shotgun (WGS) entry which is preliminary data.</text>
</comment>
<gene>
    <name evidence="1" type="ORF">F6X53_26515</name>
</gene>
<proteinExistence type="predicted"/>
<evidence type="ECO:0000313" key="1">
    <source>
        <dbReference type="EMBL" id="KAB1073826.1"/>
    </source>
</evidence>
<name>A0A6L3SXS6_9HYPH</name>
<sequence>MPKMRGVITIAQESRFQLTDADGVSHLFVLSPHMLAENDDLEPLQQSQAPVQVTYSRARNVIGYLAERLERI</sequence>
<keyword evidence="2" id="KW-1185">Reference proteome</keyword>
<reference evidence="1 2" key="1">
    <citation type="submission" date="2019-09" db="EMBL/GenBank/DDBJ databases">
        <title>YIM 48816 draft genome.</title>
        <authorList>
            <person name="Jiang L."/>
        </authorList>
    </citation>
    <scope>NUCLEOTIDE SEQUENCE [LARGE SCALE GENOMIC DNA]</scope>
    <source>
        <strain evidence="1 2">YIM 48816</strain>
    </source>
</reference>
<accession>A0A6L3SXS6</accession>
<evidence type="ECO:0000313" key="2">
    <source>
        <dbReference type="Proteomes" id="UP000474159"/>
    </source>
</evidence>
<dbReference type="OrthoDB" id="7362383at2"/>
<organism evidence="1 2">
    <name type="scientific">Methylobacterium soli</name>
    <dbReference type="NCBI Taxonomy" id="553447"/>
    <lineage>
        <taxon>Bacteria</taxon>
        <taxon>Pseudomonadati</taxon>
        <taxon>Pseudomonadota</taxon>
        <taxon>Alphaproteobacteria</taxon>
        <taxon>Hyphomicrobiales</taxon>
        <taxon>Methylobacteriaceae</taxon>
        <taxon>Methylobacterium</taxon>
    </lineage>
</organism>
<dbReference type="Proteomes" id="UP000474159">
    <property type="component" value="Unassembled WGS sequence"/>
</dbReference>
<dbReference type="AlphaFoldDB" id="A0A6L3SXS6"/>
<protein>
    <submittedName>
        <fullName evidence="1">Uncharacterized protein</fullName>
    </submittedName>
</protein>
<dbReference type="RefSeq" id="WP_151004014.1">
    <property type="nucleotide sequence ID" value="NZ_BPQY01000059.1"/>
</dbReference>
<dbReference type="EMBL" id="VZZK01000040">
    <property type="protein sequence ID" value="KAB1073826.1"/>
    <property type="molecule type" value="Genomic_DNA"/>
</dbReference>